<evidence type="ECO:0000256" key="6">
    <source>
        <dbReference type="SAM" id="Phobius"/>
    </source>
</evidence>
<dbReference type="PANTHER" id="PTHR30213:SF0">
    <property type="entry name" value="UPF0761 MEMBRANE PROTEIN YIHY"/>
    <property type="match status" value="1"/>
</dbReference>
<evidence type="ECO:0000256" key="1">
    <source>
        <dbReference type="ARBA" id="ARBA00004651"/>
    </source>
</evidence>
<accession>A0AAJ2KWV9</accession>
<protein>
    <submittedName>
        <fullName evidence="7">YihY/virulence factor BrkB family protein</fullName>
    </submittedName>
</protein>
<dbReference type="GO" id="GO:0005886">
    <property type="term" value="C:plasma membrane"/>
    <property type="evidence" value="ECO:0007669"/>
    <property type="project" value="UniProtKB-SubCell"/>
</dbReference>
<feature type="transmembrane region" description="Helical" evidence="6">
    <location>
        <begin position="127"/>
        <end position="149"/>
    </location>
</feature>
<evidence type="ECO:0000313" key="8">
    <source>
        <dbReference type="Proteomes" id="UP001285636"/>
    </source>
</evidence>
<feature type="transmembrane region" description="Helical" evidence="6">
    <location>
        <begin position="205"/>
        <end position="226"/>
    </location>
</feature>
<keyword evidence="5 6" id="KW-0472">Membrane</keyword>
<evidence type="ECO:0000256" key="3">
    <source>
        <dbReference type="ARBA" id="ARBA00022692"/>
    </source>
</evidence>
<dbReference type="InterPro" id="IPR017039">
    <property type="entry name" value="Virul_fac_BrkB"/>
</dbReference>
<evidence type="ECO:0000256" key="4">
    <source>
        <dbReference type="ARBA" id="ARBA00022989"/>
    </source>
</evidence>
<keyword evidence="3 6" id="KW-0812">Transmembrane</keyword>
<dbReference type="Pfam" id="PF03631">
    <property type="entry name" value="Virul_fac_BrkB"/>
    <property type="match status" value="1"/>
</dbReference>
<evidence type="ECO:0000256" key="2">
    <source>
        <dbReference type="ARBA" id="ARBA00022475"/>
    </source>
</evidence>
<evidence type="ECO:0000256" key="5">
    <source>
        <dbReference type="ARBA" id="ARBA00023136"/>
    </source>
</evidence>
<feature type="transmembrane region" description="Helical" evidence="6">
    <location>
        <begin position="28"/>
        <end position="49"/>
    </location>
</feature>
<name>A0AAJ2KWV9_ALKPS</name>
<comment type="caution">
    <text evidence="7">The sequence shown here is derived from an EMBL/GenBank/DDBJ whole genome shotgun (WGS) entry which is preliminary data.</text>
</comment>
<keyword evidence="4 6" id="KW-1133">Transmembrane helix</keyword>
<feature type="transmembrane region" description="Helical" evidence="6">
    <location>
        <begin position="238"/>
        <end position="266"/>
    </location>
</feature>
<sequence length="284" mass="31695">MKKIISYGKALATEFSNDNVPLLAAAQAYYYILSFIPMLILIFSIIPYLNFDPDQAMGVISSIMPDDTFLVFEEQILSILTEQRGGLLTVGIIGTIWSASNGMNAFIQAQNEAYNVKETRSFIKARLLSIALTLGMIVAFVVALILPVFGDTIINFIKSFGHLPDEMEVLFRVLRWALSITITVIIFAALYHFAPNVKTPFKHALPGAVFSTLSWQLTSLGFSVYISNFGNYSETYGSLGGIFILMLWFFLIGIILVVGAEINAIIYRKRKKRVVQDNQKTTTM</sequence>
<reference evidence="7" key="1">
    <citation type="submission" date="2023-10" db="EMBL/GenBank/DDBJ databases">
        <title>Screening of Alkalihalophilus pseudofirmusBZ-TG-HK211 and Its Alleviation of Salt Stress on Rapeseed Growth.</title>
        <authorList>
            <person name="Zhao B."/>
            <person name="Guo T."/>
        </authorList>
    </citation>
    <scope>NUCLEOTIDE SEQUENCE</scope>
    <source>
        <strain evidence="7">BZ-TG-HK211</strain>
    </source>
</reference>
<dbReference type="PIRSF" id="PIRSF035875">
    <property type="entry name" value="RNase_BN"/>
    <property type="match status" value="1"/>
</dbReference>
<gene>
    <name evidence="7" type="ORF">RYX45_05095</name>
</gene>
<organism evidence="7 8">
    <name type="scientific">Alkalihalophilus pseudofirmus</name>
    <name type="common">Bacillus pseudofirmus</name>
    <dbReference type="NCBI Taxonomy" id="79885"/>
    <lineage>
        <taxon>Bacteria</taxon>
        <taxon>Bacillati</taxon>
        <taxon>Bacillota</taxon>
        <taxon>Bacilli</taxon>
        <taxon>Bacillales</taxon>
        <taxon>Bacillaceae</taxon>
        <taxon>Alkalihalophilus</taxon>
    </lineage>
</organism>
<dbReference type="Proteomes" id="UP001285636">
    <property type="component" value="Unassembled WGS sequence"/>
</dbReference>
<dbReference type="PANTHER" id="PTHR30213">
    <property type="entry name" value="INNER MEMBRANE PROTEIN YHJD"/>
    <property type="match status" value="1"/>
</dbReference>
<dbReference type="NCBIfam" id="TIGR00765">
    <property type="entry name" value="yihY_not_rbn"/>
    <property type="match status" value="1"/>
</dbReference>
<dbReference type="AlphaFoldDB" id="A0AAJ2KWV9"/>
<comment type="subcellular location">
    <subcellularLocation>
        <location evidence="1">Cell membrane</location>
        <topology evidence="1">Multi-pass membrane protein</topology>
    </subcellularLocation>
</comment>
<feature type="transmembrane region" description="Helical" evidence="6">
    <location>
        <begin position="169"/>
        <end position="193"/>
    </location>
</feature>
<evidence type="ECO:0000313" key="7">
    <source>
        <dbReference type="EMBL" id="MDV2884545.1"/>
    </source>
</evidence>
<keyword evidence="2" id="KW-1003">Cell membrane</keyword>
<dbReference type="EMBL" id="JAWJAY010000001">
    <property type="protein sequence ID" value="MDV2884545.1"/>
    <property type="molecule type" value="Genomic_DNA"/>
</dbReference>
<dbReference type="RefSeq" id="WP_323466026.1">
    <property type="nucleotide sequence ID" value="NZ_CP144224.1"/>
</dbReference>
<proteinExistence type="predicted"/>